<evidence type="ECO:0000256" key="16">
    <source>
        <dbReference type="ARBA" id="ARBA00023157"/>
    </source>
</evidence>
<evidence type="ECO:0000256" key="6">
    <source>
        <dbReference type="ARBA" id="ARBA00022741"/>
    </source>
</evidence>
<keyword evidence="7" id="KW-0999">Mitochondrion inner membrane</keyword>
<keyword evidence="5" id="KW-0053">Apoptosis</keyword>
<dbReference type="eggNOG" id="KOG0447">
    <property type="taxonomic scope" value="Eukaryota"/>
</dbReference>
<proteinExistence type="predicted"/>
<dbReference type="Pfam" id="PF19434">
    <property type="entry name" value="OPA1_C"/>
    <property type="match status" value="1"/>
</dbReference>
<dbReference type="InterPro" id="IPR045063">
    <property type="entry name" value="Dynamin_N"/>
</dbReference>
<evidence type="ECO:0000256" key="19">
    <source>
        <dbReference type="SAM" id="Coils"/>
    </source>
</evidence>
<dbReference type="GO" id="GO:0005743">
    <property type="term" value="C:mitochondrial inner membrane"/>
    <property type="evidence" value="ECO:0007669"/>
    <property type="project" value="UniProtKB-SubCell"/>
</dbReference>
<dbReference type="CDD" id="cd08771">
    <property type="entry name" value="DLP_1"/>
    <property type="match status" value="1"/>
</dbReference>
<evidence type="ECO:0000256" key="12">
    <source>
        <dbReference type="ARBA" id="ARBA00023121"/>
    </source>
</evidence>
<dbReference type="PANTHER" id="PTHR11566">
    <property type="entry name" value="DYNAMIN"/>
    <property type="match status" value="1"/>
</dbReference>
<evidence type="ECO:0000256" key="3">
    <source>
        <dbReference type="ARBA" id="ARBA00011980"/>
    </source>
</evidence>
<reference evidence="23" key="1">
    <citation type="submission" date="2017-05" db="UniProtKB">
        <authorList>
            <consortium name="EnsemblMetazoa"/>
        </authorList>
    </citation>
    <scope>IDENTIFICATION</scope>
</reference>
<dbReference type="OrthoDB" id="415706at2759"/>
<evidence type="ECO:0000256" key="10">
    <source>
        <dbReference type="ARBA" id="ARBA00022989"/>
    </source>
</evidence>
<evidence type="ECO:0000256" key="8">
    <source>
        <dbReference type="ARBA" id="ARBA00022801"/>
    </source>
</evidence>
<feature type="compositionally biased region" description="Low complexity" evidence="20">
    <location>
        <begin position="120"/>
        <end position="130"/>
    </location>
</feature>
<feature type="transmembrane region" description="Helical" evidence="21">
    <location>
        <begin position="58"/>
        <end position="79"/>
    </location>
</feature>
<keyword evidence="9" id="KW-0809">Transit peptide</keyword>
<evidence type="ECO:0000256" key="1">
    <source>
        <dbReference type="ARBA" id="ARBA00004434"/>
    </source>
</evidence>
<keyword evidence="4 21" id="KW-0812">Transmembrane</keyword>
<dbReference type="PRINTS" id="PR00195">
    <property type="entry name" value="DYNAMIN"/>
</dbReference>
<dbReference type="GO" id="GO:0008017">
    <property type="term" value="F:microtubule binding"/>
    <property type="evidence" value="ECO:0007669"/>
    <property type="project" value="TreeGrafter"/>
</dbReference>
<keyword evidence="13" id="KW-0496">Mitochondrion</keyword>
<name>A0A1X7TNR3_AMPQE</name>
<evidence type="ECO:0000256" key="4">
    <source>
        <dbReference type="ARBA" id="ARBA00022692"/>
    </source>
</evidence>
<dbReference type="GO" id="GO:0048312">
    <property type="term" value="P:intracellular distribution of mitochondria"/>
    <property type="evidence" value="ECO:0007669"/>
    <property type="project" value="TreeGrafter"/>
</dbReference>
<dbReference type="InterPro" id="IPR022812">
    <property type="entry name" value="Dynamin"/>
</dbReference>
<evidence type="ECO:0000256" key="13">
    <source>
        <dbReference type="ARBA" id="ARBA00023128"/>
    </source>
</evidence>
<evidence type="ECO:0000256" key="15">
    <source>
        <dbReference type="ARBA" id="ARBA00023136"/>
    </source>
</evidence>
<dbReference type="InterPro" id="IPR027417">
    <property type="entry name" value="P-loop_NTPase"/>
</dbReference>
<evidence type="ECO:0000256" key="17">
    <source>
        <dbReference type="ARBA" id="ARBA00044791"/>
    </source>
</evidence>
<keyword evidence="10 21" id="KW-1133">Transmembrane helix</keyword>
<keyword evidence="6" id="KW-0547">Nucleotide-binding</keyword>
<evidence type="ECO:0000256" key="20">
    <source>
        <dbReference type="SAM" id="MobiDB-lite"/>
    </source>
</evidence>
<keyword evidence="16" id="KW-1015">Disulfide bond</keyword>
<dbReference type="GO" id="GO:0005525">
    <property type="term" value="F:GTP binding"/>
    <property type="evidence" value="ECO:0007669"/>
    <property type="project" value="UniProtKB-KW"/>
</dbReference>
<dbReference type="InterPro" id="IPR045817">
    <property type="entry name" value="OPA1_C"/>
</dbReference>
<dbReference type="GO" id="GO:0008053">
    <property type="term" value="P:mitochondrial fusion"/>
    <property type="evidence" value="ECO:0007669"/>
    <property type="project" value="TreeGrafter"/>
</dbReference>
<dbReference type="SMART" id="SM00053">
    <property type="entry name" value="DYNc"/>
    <property type="match status" value="1"/>
</dbReference>
<evidence type="ECO:0000256" key="11">
    <source>
        <dbReference type="ARBA" id="ARBA00023054"/>
    </source>
</evidence>
<accession>A0A1X7TNR3</accession>
<dbReference type="InterPro" id="IPR030381">
    <property type="entry name" value="G_DYNAMIN_dom"/>
</dbReference>
<keyword evidence="15 21" id="KW-0472">Membrane</keyword>
<dbReference type="InParanoid" id="A0A1X7TNR3"/>
<evidence type="ECO:0000256" key="14">
    <source>
        <dbReference type="ARBA" id="ARBA00023134"/>
    </source>
</evidence>
<comment type="subcellular location">
    <subcellularLocation>
        <location evidence="1">Mitochondrion inner membrane</location>
        <topology evidence="1">Single-pass membrane protein</topology>
    </subcellularLocation>
    <subcellularLocation>
        <location evidence="2">Mitochondrion intermembrane space</location>
    </subcellularLocation>
</comment>
<dbReference type="InterPro" id="IPR001401">
    <property type="entry name" value="Dynamin_GTPase"/>
</dbReference>
<sequence>MSSVRQCKRLAKALSSQALHRPPYAAIGPHQSNVLVLPQCRKASSSSGTVRSWILKRVYGVIIIVGVTGGGLLVFKYWLDRQVDNKLSWIKSYYPSGVSEKISDGLVNISNWIKTGTNNSSSSSSSSSSSEARTVVDDRPSNNDELIKLQKDVNMLKNKLSSVEKENYELRKELSKHTGVSPNAVQPGQKTLIEMYSEILTLLTEFDAKSPLTDRKLVHSLPQVVVVGDQSAGKTSVLEMVANARIFPRGAGEMMTRSPVMVTLSEGSDHVAMFSDSSTVYDLKKEAQLKALRHEIEKRMRASVSDGQTVSSVPISLVVKGPQIKRMVLIDLPGIINTVTTGMAANTREDIMKMCRQYMQNPNAIVMCVQDGSVDAERSIVTDLASQVDPNGHRTIFVLTKVDMAESNGLKQERILSILDGSLFPMKALGYYAVVTGRGNTGDSIEQIQRYEREYFAKSKLFQNGMLREAQLSTRNMISAVNDEFWKMVQESINDQALLFKTLRYNLEAEWRNKFPGERTLDRDDLFEMSKADILTQAASLQVLPPTKWEDILMNSLWDQIGPKVLDEIFVRAAQSRSSDEFNTVVDIELHKWADSLQLASLCANVGMTTLFEQLHNKLADLKGGKFMTLSQGLREEVERLSRELHKWESYNIDQLKYVQMSALDDKDVTAEDQWQSSVEFMKSTLSKQVKQASSDLSALKGPSSFSQRWLGWSSQTKQQVERQAILEELDKFLKAEPNHPNKLFVDEVLTVQRSLKNKGLIVPEKEVQIQLAWSHAYRLHFLQQTQQKAHNCQKGFLLRQHSPQFACPEVTFFWRVQQVMQSSARTLRVQILDREVRQLEQQLKIILDNIGNDEKRKRDLIRGNAVDKAEQLKQVRLIQEKLDSFRQSLLKQQKRQTN</sequence>
<dbReference type="Pfam" id="PF00350">
    <property type="entry name" value="Dynamin_N"/>
    <property type="match status" value="1"/>
</dbReference>
<keyword evidence="14" id="KW-0342">GTP-binding</keyword>
<evidence type="ECO:0000259" key="22">
    <source>
        <dbReference type="PROSITE" id="PS51718"/>
    </source>
</evidence>
<dbReference type="STRING" id="400682.A0A1X7TNR3"/>
<feature type="coiled-coil region" evidence="19">
    <location>
        <begin position="146"/>
        <end position="173"/>
    </location>
</feature>
<keyword evidence="8" id="KW-0378">Hydrolase</keyword>
<keyword evidence="11 19" id="KW-0175">Coiled coil</keyword>
<dbReference type="GO" id="GO:0003924">
    <property type="term" value="F:GTPase activity"/>
    <property type="evidence" value="ECO:0007669"/>
    <property type="project" value="InterPro"/>
</dbReference>
<keyword evidence="12" id="KW-0446">Lipid-binding</keyword>
<feature type="domain" description="Dynamin-type G" evidence="22">
    <location>
        <begin position="218"/>
        <end position="494"/>
    </location>
</feature>
<evidence type="ECO:0000256" key="7">
    <source>
        <dbReference type="ARBA" id="ARBA00022792"/>
    </source>
</evidence>
<dbReference type="EC" id="3.6.5.5" evidence="3"/>
<feature type="coiled-coil region" evidence="19">
    <location>
        <begin position="830"/>
        <end position="857"/>
    </location>
</feature>
<feature type="region of interest" description="Disordered" evidence="20">
    <location>
        <begin position="117"/>
        <end position="141"/>
    </location>
</feature>
<dbReference type="GO" id="GO:0005874">
    <property type="term" value="C:microtubule"/>
    <property type="evidence" value="ECO:0007669"/>
    <property type="project" value="TreeGrafter"/>
</dbReference>
<dbReference type="GO" id="GO:0008289">
    <property type="term" value="F:lipid binding"/>
    <property type="evidence" value="ECO:0007669"/>
    <property type="project" value="UniProtKB-KW"/>
</dbReference>
<dbReference type="PANTHER" id="PTHR11566:SF67">
    <property type="entry name" value="DYNAMIN-LIKE 120 KDA PROTEIN, MITOCHONDRIAL"/>
    <property type="match status" value="1"/>
</dbReference>
<organism evidence="23">
    <name type="scientific">Amphimedon queenslandica</name>
    <name type="common">Sponge</name>
    <dbReference type="NCBI Taxonomy" id="400682"/>
    <lineage>
        <taxon>Eukaryota</taxon>
        <taxon>Metazoa</taxon>
        <taxon>Porifera</taxon>
        <taxon>Demospongiae</taxon>
        <taxon>Heteroscleromorpha</taxon>
        <taxon>Haplosclerida</taxon>
        <taxon>Niphatidae</taxon>
        <taxon>Amphimedon</taxon>
    </lineage>
</organism>
<evidence type="ECO:0000256" key="9">
    <source>
        <dbReference type="ARBA" id="ARBA00022946"/>
    </source>
</evidence>
<evidence type="ECO:0000256" key="2">
    <source>
        <dbReference type="ARBA" id="ARBA00004569"/>
    </source>
</evidence>
<dbReference type="GO" id="GO:0005758">
    <property type="term" value="C:mitochondrial intermembrane space"/>
    <property type="evidence" value="ECO:0007669"/>
    <property type="project" value="UniProtKB-SubCell"/>
</dbReference>
<dbReference type="GO" id="GO:0000266">
    <property type="term" value="P:mitochondrial fission"/>
    <property type="evidence" value="ECO:0007669"/>
    <property type="project" value="TreeGrafter"/>
</dbReference>
<dbReference type="PROSITE" id="PS51718">
    <property type="entry name" value="G_DYNAMIN_2"/>
    <property type="match status" value="1"/>
</dbReference>
<evidence type="ECO:0000313" key="23">
    <source>
        <dbReference type="EnsemblMetazoa" id="Aqu2.1.16617_001"/>
    </source>
</evidence>
<dbReference type="GO" id="GO:0006897">
    <property type="term" value="P:endocytosis"/>
    <property type="evidence" value="ECO:0007669"/>
    <property type="project" value="TreeGrafter"/>
</dbReference>
<dbReference type="SUPFAM" id="SSF52540">
    <property type="entry name" value="P-loop containing nucleoside triphosphate hydrolases"/>
    <property type="match status" value="1"/>
</dbReference>
<evidence type="ECO:0000256" key="5">
    <source>
        <dbReference type="ARBA" id="ARBA00022703"/>
    </source>
</evidence>
<dbReference type="GO" id="GO:0006915">
    <property type="term" value="P:apoptotic process"/>
    <property type="evidence" value="ECO:0007669"/>
    <property type="project" value="UniProtKB-KW"/>
</dbReference>
<evidence type="ECO:0000256" key="18">
    <source>
        <dbReference type="ARBA" id="ARBA00048040"/>
    </source>
</evidence>
<comment type="catalytic activity">
    <reaction evidence="18">
        <text>GTP + H2O = GDP + phosphate + H(+)</text>
        <dbReference type="Rhea" id="RHEA:19669"/>
        <dbReference type="ChEBI" id="CHEBI:15377"/>
        <dbReference type="ChEBI" id="CHEBI:15378"/>
        <dbReference type="ChEBI" id="CHEBI:37565"/>
        <dbReference type="ChEBI" id="CHEBI:43474"/>
        <dbReference type="ChEBI" id="CHEBI:58189"/>
        <dbReference type="EC" id="3.6.5.5"/>
    </reaction>
</comment>
<dbReference type="AlphaFoldDB" id="A0A1X7TNR3"/>
<dbReference type="EnsemblMetazoa" id="Aqu2.1.16617_001">
    <property type="protein sequence ID" value="Aqu2.1.16617_001"/>
    <property type="gene ID" value="Aqu2.1.16617"/>
</dbReference>
<dbReference type="GO" id="GO:0016559">
    <property type="term" value="P:peroxisome fission"/>
    <property type="evidence" value="ECO:0007669"/>
    <property type="project" value="TreeGrafter"/>
</dbReference>
<dbReference type="FunCoup" id="A0A1X7TNR3">
    <property type="interactions" value="829"/>
</dbReference>
<dbReference type="Gene3D" id="3.40.50.300">
    <property type="entry name" value="P-loop containing nucleotide triphosphate hydrolases"/>
    <property type="match status" value="1"/>
</dbReference>
<protein>
    <recommendedName>
        <fullName evidence="17">Dynamin-like GTPase OPA1, mitochondrial</fullName>
        <ecNumber evidence="3">3.6.5.5</ecNumber>
    </recommendedName>
</protein>
<evidence type="ECO:0000256" key="21">
    <source>
        <dbReference type="SAM" id="Phobius"/>
    </source>
</evidence>